<dbReference type="AlphaFoldDB" id="A0A1Y5P4D8"/>
<dbReference type="EMBL" id="FLQR01000006">
    <property type="protein sequence ID" value="SBS72169.1"/>
    <property type="molecule type" value="Genomic_DNA"/>
</dbReference>
<organism evidence="1">
    <name type="scientific">uncultured Microbacterium sp</name>
    <dbReference type="NCBI Taxonomy" id="191216"/>
    <lineage>
        <taxon>Bacteria</taxon>
        <taxon>Bacillati</taxon>
        <taxon>Actinomycetota</taxon>
        <taxon>Actinomycetes</taxon>
        <taxon>Micrococcales</taxon>
        <taxon>Microbacteriaceae</taxon>
        <taxon>Microbacterium</taxon>
        <taxon>environmental samples</taxon>
    </lineage>
</organism>
<evidence type="ECO:0000313" key="1">
    <source>
        <dbReference type="EMBL" id="SBS72169.1"/>
    </source>
</evidence>
<protein>
    <submittedName>
        <fullName evidence="1">Uncharacterized protein</fullName>
    </submittedName>
</protein>
<reference evidence="1" key="1">
    <citation type="submission" date="2016-03" db="EMBL/GenBank/DDBJ databases">
        <authorList>
            <person name="Ploux O."/>
        </authorList>
    </citation>
    <scope>NUCLEOTIDE SEQUENCE</scope>
    <source>
        <strain evidence="1">UC1</strain>
    </source>
</reference>
<accession>A0A1Y5P4D8</accession>
<name>A0A1Y5P4D8_9MICO</name>
<sequence length="25" mass="2853">MVDWSTTLSDDYAIHLALANSMERI</sequence>
<gene>
    <name evidence="1" type="ORF">MIPYR_20455</name>
</gene>
<proteinExistence type="predicted"/>